<evidence type="ECO:0000256" key="4">
    <source>
        <dbReference type="ARBA" id="ARBA00023004"/>
    </source>
</evidence>
<evidence type="ECO:0000313" key="7">
    <source>
        <dbReference type="Proteomes" id="UP001153076"/>
    </source>
</evidence>
<proteinExistence type="predicted"/>
<keyword evidence="7" id="KW-1185">Reference proteome</keyword>
<name>A0A9Q1JTN1_9CARY</name>
<accession>A0A9Q1JTN1</accession>
<evidence type="ECO:0000256" key="3">
    <source>
        <dbReference type="ARBA" id="ARBA00023002"/>
    </source>
</evidence>
<dbReference type="SUPFAM" id="SSF48264">
    <property type="entry name" value="Cytochrome P450"/>
    <property type="match status" value="1"/>
</dbReference>
<dbReference type="Gene3D" id="1.10.630.10">
    <property type="entry name" value="Cytochrome P450"/>
    <property type="match status" value="2"/>
</dbReference>
<keyword evidence="1" id="KW-0349">Heme</keyword>
<dbReference type="EMBL" id="JAKOGI010000754">
    <property type="protein sequence ID" value="KAJ8430794.1"/>
    <property type="molecule type" value="Genomic_DNA"/>
</dbReference>
<dbReference type="Proteomes" id="UP001153076">
    <property type="component" value="Unassembled WGS sequence"/>
</dbReference>
<dbReference type="GO" id="GO:0004497">
    <property type="term" value="F:monooxygenase activity"/>
    <property type="evidence" value="ECO:0007669"/>
    <property type="project" value="UniProtKB-KW"/>
</dbReference>
<evidence type="ECO:0000256" key="2">
    <source>
        <dbReference type="ARBA" id="ARBA00022723"/>
    </source>
</evidence>
<evidence type="ECO:0000256" key="1">
    <source>
        <dbReference type="ARBA" id="ARBA00022617"/>
    </source>
</evidence>
<evidence type="ECO:0000256" key="5">
    <source>
        <dbReference type="ARBA" id="ARBA00023033"/>
    </source>
</evidence>
<evidence type="ECO:0000313" key="6">
    <source>
        <dbReference type="EMBL" id="KAJ8430794.1"/>
    </source>
</evidence>
<keyword evidence="3" id="KW-0560">Oxidoreductase</keyword>
<dbReference type="InterPro" id="IPR050651">
    <property type="entry name" value="Plant_Cytochrome_P450_Monoox"/>
</dbReference>
<keyword evidence="2" id="KW-0479">Metal-binding</keyword>
<dbReference type="PRINTS" id="PR00463">
    <property type="entry name" value="EP450I"/>
</dbReference>
<reference evidence="6" key="1">
    <citation type="submission" date="2022-04" db="EMBL/GenBank/DDBJ databases">
        <title>Carnegiea gigantea Genome sequencing and assembly v2.</title>
        <authorList>
            <person name="Copetti D."/>
            <person name="Sanderson M.J."/>
            <person name="Burquez A."/>
            <person name="Wojciechowski M.F."/>
        </authorList>
    </citation>
    <scope>NUCLEOTIDE SEQUENCE</scope>
    <source>
        <strain evidence="6">SGP5-SGP5p</strain>
        <tissue evidence="6">Aerial part</tissue>
    </source>
</reference>
<dbReference type="GO" id="GO:0020037">
    <property type="term" value="F:heme binding"/>
    <property type="evidence" value="ECO:0007669"/>
    <property type="project" value="InterPro"/>
</dbReference>
<dbReference type="Pfam" id="PF00067">
    <property type="entry name" value="p450"/>
    <property type="match status" value="2"/>
</dbReference>
<dbReference type="GO" id="GO:0016705">
    <property type="term" value="F:oxidoreductase activity, acting on paired donors, with incorporation or reduction of molecular oxygen"/>
    <property type="evidence" value="ECO:0007669"/>
    <property type="project" value="InterPro"/>
</dbReference>
<keyword evidence="5" id="KW-0503">Monooxygenase</keyword>
<comment type="caution">
    <text evidence="6">The sequence shown here is derived from an EMBL/GenBank/DDBJ whole genome shotgun (WGS) entry which is preliminary data.</text>
</comment>
<evidence type="ECO:0008006" key="8">
    <source>
        <dbReference type="Google" id="ProtNLM"/>
    </source>
</evidence>
<dbReference type="OrthoDB" id="1728708at2759"/>
<dbReference type="GO" id="GO:0005506">
    <property type="term" value="F:iron ion binding"/>
    <property type="evidence" value="ECO:0007669"/>
    <property type="project" value="InterPro"/>
</dbReference>
<organism evidence="6 7">
    <name type="scientific">Carnegiea gigantea</name>
    <dbReference type="NCBI Taxonomy" id="171969"/>
    <lineage>
        <taxon>Eukaryota</taxon>
        <taxon>Viridiplantae</taxon>
        <taxon>Streptophyta</taxon>
        <taxon>Embryophyta</taxon>
        <taxon>Tracheophyta</taxon>
        <taxon>Spermatophyta</taxon>
        <taxon>Magnoliopsida</taxon>
        <taxon>eudicotyledons</taxon>
        <taxon>Gunneridae</taxon>
        <taxon>Pentapetalae</taxon>
        <taxon>Caryophyllales</taxon>
        <taxon>Cactineae</taxon>
        <taxon>Cactaceae</taxon>
        <taxon>Cactoideae</taxon>
        <taxon>Echinocereeae</taxon>
        <taxon>Carnegiea</taxon>
    </lineage>
</organism>
<dbReference type="PANTHER" id="PTHR47947">
    <property type="entry name" value="CYTOCHROME P450 82C3-RELATED"/>
    <property type="match status" value="1"/>
</dbReference>
<dbReference type="InterPro" id="IPR002401">
    <property type="entry name" value="Cyt_P450_E_grp-I"/>
</dbReference>
<dbReference type="AlphaFoldDB" id="A0A9Q1JTN1"/>
<keyword evidence="4" id="KW-0408">Iron</keyword>
<protein>
    <recommendedName>
        <fullName evidence="8">Cytochrome P450</fullName>
    </recommendedName>
</protein>
<dbReference type="PANTHER" id="PTHR47947:SF24">
    <property type="entry name" value="ISOFLAVONE 2'-HYDROXYLASE-LIKE"/>
    <property type="match status" value="1"/>
</dbReference>
<dbReference type="InterPro" id="IPR036396">
    <property type="entry name" value="Cyt_P450_sf"/>
</dbReference>
<dbReference type="InterPro" id="IPR001128">
    <property type="entry name" value="Cyt_P450"/>
</dbReference>
<sequence>MIIICHHQALPQRIPQPSTKPDPLYLIKDPLYRSLGQLAKRFGPILYLQFGSWPVSVVSCPAAIEDCLAKSDVTLANRPCLLAGKSGGYDYASITWAPYGDHWRNLRRISSLELLSSYRLQLLSSMRASEVKSFVKKLFQASTNSEDRMIEMKSAFFENEDVGWIIETEEARKYRDKVERSFRGGGSALVLEHYFPILRWFSGLESKFKKFHEVNDRFVRGIIDERRKMLNDEAALGVKKATIDVLLWHWHNSGYTGVGIDTCTQQARSPILEKAQPKIDEKVGHDRLLPESDIEHLPYLHCIIMETVRMYPAGPLAFHSSSAD</sequence>
<gene>
    <name evidence="6" type="ORF">Cgig2_003236</name>
</gene>